<keyword evidence="1 5" id="KW-0808">Transferase</keyword>
<comment type="subcellular location">
    <subcellularLocation>
        <location evidence="5">Mitochondrion matrix</location>
    </subcellularLocation>
</comment>
<feature type="domain" description="Branched-chain alpha-ketoacid dehydrogenase kinase/Pyruvate dehydrogenase kinase N-terminal" evidence="6">
    <location>
        <begin position="36"/>
        <end position="93"/>
    </location>
</feature>
<dbReference type="Proteomes" id="UP000314294">
    <property type="component" value="Unassembled WGS sequence"/>
</dbReference>
<keyword evidence="2 5" id="KW-0547">Nucleotide-binding</keyword>
<evidence type="ECO:0000256" key="4">
    <source>
        <dbReference type="ARBA" id="ARBA00022840"/>
    </source>
</evidence>
<keyword evidence="3 5" id="KW-0418">Kinase</keyword>
<keyword evidence="7" id="KW-0670">Pyruvate</keyword>
<dbReference type="OrthoDB" id="241648at2759"/>
<protein>
    <recommendedName>
        <fullName evidence="5">Protein-serine/threonine kinase</fullName>
        <ecNumber evidence="5">2.7.11.-</ecNumber>
    </recommendedName>
</protein>
<evidence type="ECO:0000256" key="1">
    <source>
        <dbReference type="ARBA" id="ARBA00022679"/>
    </source>
</evidence>
<sequence length="93" mass="10490">MAGKARFVRSLVKSAARVNVNVPEHVDHFSKFSPSPLSMKQFVDFGSTNACERTSFVFLRQELPVRLSNIMKEVAVLPARLLATPSVRMLRSW</sequence>
<dbReference type="InterPro" id="IPR039028">
    <property type="entry name" value="BCKD/PDK"/>
</dbReference>
<accession>A0A4Z2F552</accession>
<dbReference type="PANTHER" id="PTHR11947">
    <property type="entry name" value="PYRUVATE DEHYDROGENASE KINASE"/>
    <property type="match status" value="1"/>
</dbReference>
<evidence type="ECO:0000313" key="7">
    <source>
        <dbReference type="EMBL" id="TNN36245.1"/>
    </source>
</evidence>
<keyword evidence="8" id="KW-1185">Reference proteome</keyword>
<evidence type="ECO:0000256" key="5">
    <source>
        <dbReference type="RuleBase" id="RU366032"/>
    </source>
</evidence>
<dbReference type="GO" id="GO:0010906">
    <property type="term" value="P:regulation of glucose metabolic process"/>
    <property type="evidence" value="ECO:0007669"/>
    <property type="project" value="TreeGrafter"/>
</dbReference>
<dbReference type="EC" id="2.7.11.-" evidence="5"/>
<dbReference type="SUPFAM" id="SSF69012">
    <property type="entry name" value="alpha-ketoacid dehydrogenase kinase, N-terminal domain"/>
    <property type="match status" value="1"/>
</dbReference>
<name>A0A4Z2F552_9TELE</name>
<dbReference type="GO" id="GO:0005524">
    <property type="term" value="F:ATP binding"/>
    <property type="evidence" value="ECO:0007669"/>
    <property type="project" value="UniProtKB-UniRule"/>
</dbReference>
<dbReference type="InterPro" id="IPR036784">
    <property type="entry name" value="AK/P_DHK_N_sf"/>
</dbReference>
<dbReference type="GO" id="GO:0004740">
    <property type="term" value="F:pyruvate dehydrogenase (acetyl-transferring) kinase activity"/>
    <property type="evidence" value="ECO:0007669"/>
    <property type="project" value="TreeGrafter"/>
</dbReference>
<dbReference type="InterPro" id="IPR018955">
    <property type="entry name" value="BCDHK/PDK_N"/>
</dbReference>
<organism evidence="7 8">
    <name type="scientific">Liparis tanakae</name>
    <name type="common">Tanaka's snailfish</name>
    <dbReference type="NCBI Taxonomy" id="230148"/>
    <lineage>
        <taxon>Eukaryota</taxon>
        <taxon>Metazoa</taxon>
        <taxon>Chordata</taxon>
        <taxon>Craniata</taxon>
        <taxon>Vertebrata</taxon>
        <taxon>Euteleostomi</taxon>
        <taxon>Actinopterygii</taxon>
        <taxon>Neopterygii</taxon>
        <taxon>Teleostei</taxon>
        <taxon>Neoteleostei</taxon>
        <taxon>Acanthomorphata</taxon>
        <taxon>Eupercaria</taxon>
        <taxon>Perciformes</taxon>
        <taxon>Cottioidei</taxon>
        <taxon>Cottales</taxon>
        <taxon>Liparidae</taxon>
        <taxon>Liparis</taxon>
    </lineage>
</organism>
<keyword evidence="4 5" id="KW-0067">ATP-binding</keyword>
<dbReference type="Gene3D" id="1.20.140.20">
    <property type="entry name" value="Alpha-ketoacid/pyruvate dehydrogenase kinase, N-terminal domain"/>
    <property type="match status" value="1"/>
</dbReference>
<proteinExistence type="inferred from homology"/>
<evidence type="ECO:0000259" key="6">
    <source>
        <dbReference type="Pfam" id="PF10436"/>
    </source>
</evidence>
<evidence type="ECO:0000256" key="3">
    <source>
        <dbReference type="ARBA" id="ARBA00022777"/>
    </source>
</evidence>
<dbReference type="GO" id="GO:0005759">
    <property type="term" value="C:mitochondrial matrix"/>
    <property type="evidence" value="ECO:0007669"/>
    <property type="project" value="UniProtKB-SubCell"/>
</dbReference>
<dbReference type="EMBL" id="SRLO01001642">
    <property type="protein sequence ID" value="TNN36245.1"/>
    <property type="molecule type" value="Genomic_DNA"/>
</dbReference>
<comment type="caution">
    <text evidence="7">The sequence shown here is derived from an EMBL/GenBank/DDBJ whole genome shotgun (WGS) entry which is preliminary data.</text>
</comment>
<dbReference type="Pfam" id="PF10436">
    <property type="entry name" value="BCDHK_Adom3"/>
    <property type="match status" value="1"/>
</dbReference>
<evidence type="ECO:0000313" key="8">
    <source>
        <dbReference type="Proteomes" id="UP000314294"/>
    </source>
</evidence>
<evidence type="ECO:0000256" key="2">
    <source>
        <dbReference type="ARBA" id="ARBA00022741"/>
    </source>
</evidence>
<gene>
    <name evidence="7" type="primary">Pdk2_2</name>
    <name evidence="7" type="ORF">EYF80_053592</name>
</gene>
<dbReference type="AlphaFoldDB" id="A0A4Z2F552"/>
<reference evidence="7 8" key="1">
    <citation type="submission" date="2019-03" db="EMBL/GenBank/DDBJ databases">
        <title>First draft genome of Liparis tanakae, snailfish: a comprehensive survey of snailfish specific genes.</title>
        <authorList>
            <person name="Kim W."/>
            <person name="Song I."/>
            <person name="Jeong J.-H."/>
            <person name="Kim D."/>
            <person name="Kim S."/>
            <person name="Ryu S."/>
            <person name="Song J.Y."/>
            <person name="Lee S.K."/>
        </authorList>
    </citation>
    <scope>NUCLEOTIDE SEQUENCE [LARGE SCALE GENOMIC DNA]</scope>
    <source>
        <tissue evidence="7">Muscle</tissue>
    </source>
</reference>
<dbReference type="PANTHER" id="PTHR11947:SF15">
    <property type="entry name" value="[PYRUVATE DEHYDROGENASE (ACETYL-TRANSFERRING)] KINASE ISOZYME 2, MITOCHONDRIAL"/>
    <property type="match status" value="1"/>
</dbReference>
<keyword evidence="5" id="KW-0496">Mitochondrion</keyword>
<comment type="similarity">
    <text evidence="5">Belongs to the PDK/BCKDK protein kinase family.</text>
</comment>